<dbReference type="SMART" id="SM00822">
    <property type="entry name" value="PKS_KR"/>
    <property type="match status" value="1"/>
</dbReference>
<feature type="domain" description="Ketoreductase" evidence="3">
    <location>
        <begin position="8"/>
        <end position="192"/>
    </location>
</feature>
<dbReference type="PRINTS" id="PR00080">
    <property type="entry name" value="SDRFAMILY"/>
</dbReference>
<dbReference type="GeneID" id="96296404"/>
<evidence type="ECO:0000313" key="5">
    <source>
        <dbReference type="Proteomes" id="UP000199111"/>
    </source>
</evidence>
<proteinExistence type="inferred from homology"/>
<dbReference type="Proteomes" id="UP000199111">
    <property type="component" value="Unassembled WGS sequence"/>
</dbReference>
<dbReference type="EMBL" id="FOQY01000002">
    <property type="protein sequence ID" value="SFI22368.1"/>
    <property type="molecule type" value="Genomic_DNA"/>
</dbReference>
<evidence type="ECO:0000256" key="1">
    <source>
        <dbReference type="ARBA" id="ARBA00006484"/>
    </source>
</evidence>
<evidence type="ECO:0000259" key="3">
    <source>
        <dbReference type="SMART" id="SM00822"/>
    </source>
</evidence>
<dbReference type="FunFam" id="3.40.50.720:FF:000084">
    <property type="entry name" value="Short-chain dehydrogenase reductase"/>
    <property type="match status" value="1"/>
</dbReference>
<evidence type="ECO:0000313" key="4">
    <source>
        <dbReference type="EMBL" id="SFI22368.1"/>
    </source>
</evidence>
<dbReference type="PROSITE" id="PS00061">
    <property type="entry name" value="ADH_SHORT"/>
    <property type="match status" value="1"/>
</dbReference>
<dbReference type="InterPro" id="IPR036291">
    <property type="entry name" value="NAD(P)-bd_dom_sf"/>
</dbReference>
<organism evidence="4 5">
    <name type="scientific">Streptosporangium canum</name>
    <dbReference type="NCBI Taxonomy" id="324952"/>
    <lineage>
        <taxon>Bacteria</taxon>
        <taxon>Bacillati</taxon>
        <taxon>Actinomycetota</taxon>
        <taxon>Actinomycetes</taxon>
        <taxon>Streptosporangiales</taxon>
        <taxon>Streptosporangiaceae</taxon>
        <taxon>Streptosporangium</taxon>
    </lineage>
</organism>
<protein>
    <submittedName>
        <fullName evidence="4">3-oxoacyl-[acyl-carrier protein] reductase</fullName>
    </submittedName>
</protein>
<dbReference type="InterPro" id="IPR002347">
    <property type="entry name" value="SDR_fam"/>
</dbReference>
<dbReference type="InterPro" id="IPR020904">
    <property type="entry name" value="Sc_DH/Rdtase_CS"/>
</dbReference>
<dbReference type="PRINTS" id="PR00081">
    <property type="entry name" value="GDHRDH"/>
</dbReference>
<evidence type="ECO:0000256" key="2">
    <source>
        <dbReference type="ARBA" id="ARBA00023002"/>
    </source>
</evidence>
<dbReference type="InterPro" id="IPR057326">
    <property type="entry name" value="KR_dom"/>
</dbReference>
<dbReference type="Gene3D" id="3.40.50.720">
    <property type="entry name" value="NAD(P)-binding Rossmann-like Domain"/>
    <property type="match status" value="1"/>
</dbReference>
<dbReference type="Pfam" id="PF13561">
    <property type="entry name" value="adh_short_C2"/>
    <property type="match status" value="1"/>
</dbReference>
<name>A0A1I3GFU7_9ACTN</name>
<dbReference type="RefSeq" id="WP_093885427.1">
    <property type="nucleotide sequence ID" value="NZ_FOQY01000002.1"/>
</dbReference>
<accession>A0A1I3GFU7</accession>
<sequence>MDLGLAGKRVLVTGGTHGIGRETVLAFARAGACVVACNRSPGEAADALAHELKGLGDGHRVVQADVTDTAGVATLADACREALGGLDVVVNNVGVDGRSPFGELTGEKWHRVIETNLTSCFLVTQAALGLLADNGSVINIGASAGMRGRPESAHYGASKTALVGLTRSLARELGGRGIRVNTVAPGVIVTEPGGGPPPPVADLIRAVTALGRLGTGADVAAAVLFLASDVSRYITGVTLNVDGGI</sequence>
<dbReference type="GO" id="GO:0016616">
    <property type="term" value="F:oxidoreductase activity, acting on the CH-OH group of donors, NAD or NADP as acceptor"/>
    <property type="evidence" value="ECO:0007669"/>
    <property type="project" value="TreeGrafter"/>
</dbReference>
<dbReference type="AlphaFoldDB" id="A0A1I3GFU7"/>
<keyword evidence="2" id="KW-0560">Oxidoreductase</keyword>
<comment type="similarity">
    <text evidence="1">Belongs to the short-chain dehydrogenases/reductases (SDR) family.</text>
</comment>
<dbReference type="PANTHER" id="PTHR42760">
    <property type="entry name" value="SHORT-CHAIN DEHYDROGENASES/REDUCTASES FAMILY MEMBER"/>
    <property type="match status" value="1"/>
</dbReference>
<gene>
    <name evidence="4" type="ORF">SAMN05216275_10256</name>
</gene>
<keyword evidence="5" id="KW-1185">Reference proteome</keyword>
<dbReference type="CDD" id="cd05233">
    <property type="entry name" value="SDR_c"/>
    <property type="match status" value="1"/>
</dbReference>
<dbReference type="PANTHER" id="PTHR42760:SF133">
    <property type="entry name" value="3-OXOACYL-[ACYL-CARRIER-PROTEIN] REDUCTASE"/>
    <property type="match status" value="1"/>
</dbReference>
<dbReference type="SUPFAM" id="SSF51735">
    <property type="entry name" value="NAD(P)-binding Rossmann-fold domains"/>
    <property type="match status" value="1"/>
</dbReference>
<reference evidence="5" key="1">
    <citation type="submission" date="2016-10" db="EMBL/GenBank/DDBJ databases">
        <authorList>
            <person name="Varghese N."/>
            <person name="Submissions S."/>
        </authorList>
    </citation>
    <scope>NUCLEOTIDE SEQUENCE [LARGE SCALE GENOMIC DNA]</scope>
    <source>
        <strain evidence="5">CGMCC 4.2126</strain>
    </source>
</reference>